<name>A0A3S9Y424_9ACTN</name>
<reference evidence="2 3" key="1">
    <citation type="submission" date="2018-04" db="EMBL/GenBank/DDBJ databases">
        <title>Complete genome sequences of Streptomyces lydicus strain WYEC and characterization of antagonistic properties of biological control agents.</title>
        <authorList>
            <person name="Mariita R.M."/>
            <person name="Sello J.K."/>
        </authorList>
    </citation>
    <scope>NUCLEOTIDE SEQUENCE [LARGE SCALE GENOMIC DNA]</scope>
    <source>
        <strain evidence="2 3">WYEC 108</strain>
    </source>
</reference>
<protein>
    <submittedName>
        <fullName evidence="2">Uncharacterized protein</fullName>
    </submittedName>
</protein>
<organism evidence="2 3">
    <name type="scientific">Streptomyces lydicus</name>
    <dbReference type="NCBI Taxonomy" id="47763"/>
    <lineage>
        <taxon>Bacteria</taxon>
        <taxon>Bacillati</taxon>
        <taxon>Actinomycetota</taxon>
        <taxon>Actinomycetes</taxon>
        <taxon>Kitasatosporales</taxon>
        <taxon>Streptomycetaceae</taxon>
        <taxon>Streptomyces</taxon>
    </lineage>
</organism>
<dbReference type="EMBL" id="CP029042">
    <property type="protein sequence ID" value="AZS69719.1"/>
    <property type="molecule type" value="Genomic_DNA"/>
</dbReference>
<evidence type="ECO:0000313" key="3">
    <source>
        <dbReference type="Proteomes" id="UP000275579"/>
    </source>
</evidence>
<accession>A0A3S9Y424</accession>
<evidence type="ECO:0000313" key="2">
    <source>
        <dbReference type="EMBL" id="AZS69719.1"/>
    </source>
</evidence>
<keyword evidence="1" id="KW-1133">Transmembrane helix</keyword>
<dbReference type="AlphaFoldDB" id="A0A3S9Y424"/>
<keyword evidence="1" id="KW-0472">Membrane</keyword>
<feature type="transmembrane region" description="Helical" evidence="1">
    <location>
        <begin position="7"/>
        <end position="28"/>
    </location>
</feature>
<feature type="transmembrane region" description="Helical" evidence="1">
    <location>
        <begin position="48"/>
        <end position="67"/>
    </location>
</feature>
<gene>
    <name evidence="2" type="ORF">DDE74_00870</name>
</gene>
<sequence length="143" mass="15677">MGRTPWWAVALVLVYVIVMAFVGAASHIADLARSGLYPYGWAPDWLNLYWSSLAVFDSLAALLLISGRQSGVDLTRVIMATDLMANWYAAYGIQHSDFAAQPGLQRLTAFAVLVFMTGPFVRSRLSARLVCTRPGKAAPERGR</sequence>
<proteinExistence type="predicted"/>
<dbReference type="Proteomes" id="UP000275579">
    <property type="component" value="Chromosome"/>
</dbReference>
<keyword evidence="1" id="KW-0812">Transmembrane</keyword>
<evidence type="ECO:0000256" key="1">
    <source>
        <dbReference type="SAM" id="Phobius"/>
    </source>
</evidence>